<protein>
    <recommendedName>
        <fullName evidence="4">Leucine-rich repeat protein</fullName>
    </recommendedName>
</protein>
<dbReference type="OrthoDB" id="333024at2759"/>
<dbReference type="InterPro" id="IPR052394">
    <property type="entry name" value="LRR-containing"/>
</dbReference>
<feature type="compositionally biased region" description="Acidic residues" evidence="1">
    <location>
        <begin position="346"/>
        <end position="358"/>
    </location>
</feature>
<proteinExistence type="predicted"/>
<sequence length="1058" mass="116088">MTERSWCPSLQAEPNVSVWALSKKTGRRSDSEHVMCDVFSVQKGASVAANNSVSAARMAGELTTTFQRRFHRFDAAIVCSHANRSLWPPHFGIATPFDEGSVLKECMAVCLDLMAIGQTPINAAKLAIPSDAIDGFLSLMARRSAENNGRFASDSVTKLAVLPSADSVVSLGKIIGSLMSSKPVMESLSGLVACGASSATSDDVVAKFLRSATKLEELRLVNCALESTANALMEAVKNTEMRLLSLERSDLGIGSAEWDSEGLTTSFCDAVKVNKFLTSLNLSNTNLDTKFVVALIDALLESDTKLLPEDLGEDPEEVTMWPFEGRLDESAFVSGDGEDGSNASLADEETVSDADDEATPSSDASEIDPGEDDVGDMDGDDEETGDNPEDEDGSEEEEEEEEEEEDADLEAKALKERERQEEKKWKTQQKRIRQQLKLLLQNEVHERRDLAHKYYRGLQDVVSINSAPIVHCQAAERQQKKEAYCSRRSGWSRLETLVLRGNQVGDRGCRKLAYLLRDEVPLSEEEVTQRQEAIDAVRETLGEKLGAARRAVERGEKKAWRALLLKAQREASHFAVDRRTSISAVLSDMDEEDEYAKEAPPVLLTNVEQPFSNSVDGSPVSDGEDDTDASSDLNPEERREWKEWVAQSLPHMSVGLTKKGMNSIRVIDLGSCGISRKGVQTLAEVLKSNRVLETLCLRHNPIGSSASAKKHAQSEDGVAIFPEFAEFAEMLSVNGALCHLDMGYCNLSPDDVRAIAEALRQNTSMATLNLEGNQLGVDEGYQQQMHMHSYIYELWMTAARPVSALRSLNMDHNHIASCLWQEEVAALAAVCGQLTSLSLSHVGLQLRHLQAWSEALPPEDPSYTPTVRILHLARNELATEADAAALGSLLRHFTALEELSVEEHPLLGSSGVAAALEHLPVTMRRLNCTETGLTTPCVGAAQNPVLPVGVVEQLTCLLLGDVEAPTVTALGEWVNFLKMVEPRQLQFLSLWSRGMTGREANLKPLQLELAQMCPSLLHVDNGFQPEFHASTSESNCFEQVERILFPRRIQCAAEQSKV</sequence>
<organism evidence="2 3">
    <name type="scientific">Leishmania tarentolae</name>
    <name type="common">Sauroleishmania tarentolae</name>
    <dbReference type="NCBI Taxonomy" id="5689"/>
    <lineage>
        <taxon>Eukaryota</taxon>
        <taxon>Discoba</taxon>
        <taxon>Euglenozoa</taxon>
        <taxon>Kinetoplastea</taxon>
        <taxon>Metakinetoplastina</taxon>
        <taxon>Trypanosomatida</taxon>
        <taxon>Trypanosomatidae</taxon>
        <taxon>Leishmaniinae</taxon>
        <taxon>Leishmania</taxon>
        <taxon>lizard Leishmania</taxon>
    </lineage>
</organism>
<dbReference type="EMBL" id="BLBS01000048">
    <property type="protein sequence ID" value="GET91376.1"/>
    <property type="molecule type" value="Genomic_DNA"/>
</dbReference>
<dbReference type="Pfam" id="PF13516">
    <property type="entry name" value="LRR_6"/>
    <property type="match status" value="1"/>
</dbReference>
<name>A0A640KNV1_LEITA</name>
<dbReference type="Gene3D" id="3.80.10.10">
    <property type="entry name" value="Ribonuclease Inhibitor"/>
    <property type="match status" value="3"/>
</dbReference>
<dbReference type="SUPFAM" id="SSF52047">
    <property type="entry name" value="RNI-like"/>
    <property type="match status" value="2"/>
</dbReference>
<keyword evidence="3" id="KW-1185">Reference proteome</keyword>
<reference evidence="2" key="1">
    <citation type="submission" date="2019-11" db="EMBL/GenBank/DDBJ databases">
        <title>Leishmania tarentolae CDS.</title>
        <authorList>
            <person name="Goto Y."/>
            <person name="Yamagishi J."/>
        </authorList>
    </citation>
    <scope>NUCLEOTIDE SEQUENCE [LARGE SCALE GENOMIC DNA]</scope>
    <source>
        <strain evidence="2">Parrot Tar II</strain>
    </source>
</reference>
<dbReference type="PANTHER" id="PTHR24114">
    <property type="entry name" value="LEUCINE RICH REPEAT FAMILY PROTEIN"/>
    <property type="match status" value="1"/>
</dbReference>
<dbReference type="AlphaFoldDB" id="A0A640KNV1"/>
<evidence type="ECO:0000313" key="3">
    <source>
        <dbReference type="Proteomes" id="UP000419144"/>
    </source>
</evidence>
<evidence type="ECO:0008006" key="4">
    <source>
        <dbReference type="Google" id="ProtNLM"/>
    </source>
</evidence>
<dbReference type="Proteomes" id="UP000419144">
    <property type="component" value="Unassembled WGS sequence"/>
</dbReference>
<accession>A0A640KNV1</accession>
<dbReference type="PANTHER" id="PTHR24114:SF2">
    <property type="entry name" value="F-BOX DOMAIN-CONTAINING PROTEIN-RELATED"/>
    <property type="match status" value="1"/>
</dbReference>
<feature type="region of interest" description="Disordered" evidence="1">
    <location>
        <begin position="330"/>
        <end position="410"/>
    </location>
</feature>
<dbReference type="InterPro" id="IPR032675">
    <property type="entry name" value="LRR_dom_sf"/>
</dbReference>
<evidence type="ECO:0000256" key="1">
    <source>
        <dbReference type="SAM" id="MobiDB-lite"/>
    </source>
</evidence>
<feature type="compositionally biased region" description="Polar residues" evidence="1">
    <location>
        <begin position="606"/>
        <end position="616"/>
    </location>
</feature>
<dbReference type="InterPro" id="IPR001611">
    <property type="entry name" value="Leu-rich_rpt"/>
</dbReference>
<dbReference type="SMART" id="SM00368">
    <property type="entry name" value="LRR_RI"/>
    <property type="match status" value="6"/>
</dbReference>
<gene>
    <name evidence="2" type="ORF">LtaPh_3205000</name>
</gene>
<evidence type="ECO:0000313" key="2">
    <source>
        <dbReference type="EMBL" id="GET91376.1"/>
    </source>
</evidence>
<dbReference type="VEuPathDB" id="TriTrypDB:LtaPh_3205000"/>
<feature type="region of interest" description="Disordered" evidence="1">
    <location>
        <begin position="602"/>
        <end position="637"/>
    </location>
</feature>
<comment type="caution">
    <text evidence="2">The sequence shown here is derived from an EMBL/GenBank/DDBJ whole genome shotgun (WGS) entry which is preliminary data.</text>
</comment>
<feature type="compositionally biased region" description="Acidic residues" evidence="1">
    <location>
        <begin position="365"/>
        <end position="408"/>
    </location>
</feature>